<keyword evidence="1" id="KW-0812">Transmembrane</keyword>
<evidence type="ECO:0000313" key="3">
    <source>
        <dbReference type="Proteomes" id="UP000004870"/>
    </source>
</evidence>
<proteinExistence type="predicted"/>
<dbReference type="EMBL" id="ACKY01000089">
    <property type="protein sequence ID" value="EEV88360.1"/>
    <property type="molecule type" value="Genomic_DNA"/>
</dbReference>
<feature type="transmembrane region" description="Helical" evidence="1">
    <location>
        <begin position="20"/>
        <end position="37"/>
    </location>
</feature>
<evidence type="ECO:0000313" key="2">
    <source>
        <dbReference type="EMBL" id="EEV88360.1"/>
    </source>
</evidence>
<accession>C8NAM9</accession>
<keyword evidence="1" id="KW-0472">Membrane</keyword>
<dbReference type="STRING" id="2718.CHUV0807_1663"/>
<comment type="caution">
    <text evidence="2">The sequence shown here is derived from an EMBL/GenBank/DDBJ whole genome shotgun (WGS) entry which is preliminary data.</text>
</comment>
<sequence length="79" mass="9244">MGNPYGTMRAHFTEDYKMDWNKLGLVAIGAYFIYNFYRMVKSGGYKALLERSRNAPQHWGTFAFLMVMVVLFVILLIRL</sequence>
<dbReference type="HOGENOM" id="CLU_196587_0_0_6"/>
<dbReference type="AlphaFoldDB" id="C8NAM9"/>
<keyword evidence="1" id="KW-1133">Transmembrane helix</keyword>
<evidence type="ECO:0000256" key="1">
    <source>
        <dbReference type="SAM" id="Phobius"/>
    </source>
</evidence>
<feature type="transmembrane region" description="Helical" evidence="1">
    <location>
        <begin position="58"/>
        <end position="77"/>
    </location>
</feature>
<protein>
    <submittedName>
        <fullName evidence="2">Uncharacterized protein</fullName>
    </submittedName>
</protein>
<name>C8NAM9_CARH6</name>
<organism evidence="2 3">
    <name type="scientific">Cardiobacterium hominis (strain ATCC 15826 / DSM 8339 / NCTC 10426 / 6573)</name>
    <dbReference type="NCBI Taxonomy" id="638300"/>
    <lineage>
        <taxon>Bacteria</taxon>
        <taxon>Pseudomonadati</taxon>
        <taxon>Pseudomonadota</taxon>
        <taxon>Gammaproteobacteria</taxon>
        <taxon>Cardiobacteriales</taxon>
        <taxon>Cardiobacteriaceae</taxon>
        <taxon>Cardiobacterium</taxon>
    </lineage>
</organism>
<reference evidence="2 3" key="1">
    <citation type="submission" date="2009-08" db="EMBL/GenBank/DDBJ databases">
        <authorList>
            <person name="Qin X."/>
            <person name="Bachman B."/>
            <person name="Battles P."/>
            <person name="Bell A."/>
            <person name="Bess C."/>
            <person name="Bickham C."/>
            <person name="Chaboub L."/>
            <person name="Chen D."/>
            <person name="Coyle M."/>
            <person name="Deiros D.R."/>
            <person name="Dinh H."/>
            <person name="Forbes L."/>
            <person name="Fowler G."/>
            <person name="Francisco L."/>
            <person name="Fu Q."/>
            <person name="Gubbala S."/>
            <person name="Hale W."/>
            <person name="Han Y."/>
            <person name="Hemphill L."/>
            <person name="Highlander S.K."/>
            <person name="Hirani K."/>
            <person name="Hogues M."/>
            <person name="Jackson L."/>
            <person name="Jakkamsetti A."/>
            <person name="Javaid M."/>
            <person name="Jiang H."/>
            <person name="Korchina V."/>
            <person name="Kovar C."/>
            <person name="Lara F."/>
            <person name="Lee S."/>
            <person name="Mata R."/>
            <person name="Mathew T."/>
            <person name="Moen C."/>
            <person name="Morales K."/>
            <person name="Munidasa M."/>
            <person name="Nazareth L."/>
            <person name="Ngo R."/>
            <person name="Nguyen L."/>
            <person name="Okwuonu G."/>
            <person name="Ongeri F."/>
            <person name="Patil S."/>
            <person name="Petrosino J."/>
            <person name="Pham C."/>
            <person name="Pham P."/>
            <person name="Pu L.-L."/>
            <person name="Puazo M."/>
            <person name="Raj R."/>
            <person name="Reid J."/>
            <person name="Rouhana J."/>
            <person name="Saada N."/>
            <person name="Shang Y."/>
            <person name="Simmons D."/>
            <person name="Thornton R."/>
            <person name="Warren J."/>
            <person name="Weissenberger G."/>
            <person name="Zhang J."/>
            <person name="Zhang L."/>
            <person name="Zhou C."/>
            <person name="Zhu D."/>
            <person name="Muzny D."/>
            <person name="Worley K."/>
            <person name="Gibbs R."/>
        </authorList>
    </citation>
    <scope>NUCLEOTIDE SEQUENCE [LARGE SCALE GENOMIC DNA]</scope>
    <source>
        <strain evidence="3">ATCC 15826 / DSM 8339 / NCTC 10426 / 6573</strain>
    </source>
</reference>
<keyword evidence="3" id="KW-1185">Reference proteome</keyword>
<dbReference type="Proteomes" id="UP000004870">
    <property type="component" value="Unassembled WGS sequence"/>
</dbReference>
<gene>
    <name evidence="2" type="ORF">HMPREF0198_1557</name>
</gene>